<organism evidence="2 3">
    <name type="scientific">Ditylenchus dipsaci</name>
    <dbReference type="NCBI Taxonomy" id="166011"/>
    <lineage>
        <taxon>Eukaryota</taxon>
        <taxon>Metazoa</taxon>
        <taxon>Ecdysozoa</taxon>
        <taxon>Nematoda</taxon>
        <taxon>Chromadorea</taxon>
        <taxon>Rhabditida</taxon>
        <taxon>Tylenchina</taxon>
        <taxon>Tylenchomorpha</taxon>
        <taxon>Sphaerularioidea</taxon>
        <taxon>Anguinidae</taxon>
        <taxon>Anguininae</taxon>
        <taxon>Ditylenchus</taxon>
    </lineage>
</organism>
<sequence>MVAMANPNFIPYSCEKSDNGMTKIYLMLEESSPLYGTPVYLVDHNNEINKKLDIRPGQIIDIVPGFISYPDYIIAYGNCKENANSTSPVTCDQEMKFHAQWVSAAYVLNLVDDGRKTTADPQILDGTLTELVRPNSISMLWQLPQFFFSYSQAAPTMKSVLQAFWLLTTFFGNVIDMEFGLLARSFTYFETISGTHLIKEPATEFFFYALLMAIVIGVFVAIALNYTYVDEHAMEASLSISSSEEDRQRKTQQLMATQTKCTEDLLKKRH</sequence>
<feature type="transmembrane region" description="Helical" evidence="1">
    <location>
        <begin position="205"/>
        <end position="229"/>
    </location>
</feature>
<dbReference type="AlphaFoldDB" id="A0A915DZ45"/>
<keyword evidence="1" id="KW-0472">Membrane</keyword>
<evidence type="ECO:0000256" key="1">
    <source>
        <dbReference type="SAM" id="Phobius"/>
    </source>
</evidence>
<dbReference type="WBParaSite" id="jg24472">
    <property type="protein sequence ID" value="jg24472"/>
    <property type="gene ID" value="jg24472"/>
</dbReference>
<reference evidence="3" key="1">
    <citation type="submission" date="2022-11" db="UniProtKB">
        <authorList>
            <consortium name="WormBaseParasite"/>
        </authorList>
    </citation>
    <scope>IDENTIFICATION</scope>
</reference>
<proteinExistence type="predicted"/>
<evidence type="ECO:0000313" key="3">
    <source>
        <dbReference type="WBParaSite" id="jg24472"/>
    </source>
</evidence>
<name>A0A915DZ45_9BILA</name>
<dbReference type="Gene3D" id="1.20.1250.20">
    <property type="entry name" value="MFS general substrate transporter like domains"/>
    <property type="match status" value="1"/>
</dbReference>
<dbReference type="Proteomes" id="UP000887574">
    <property type="component" value="Unplaced"/>
</dbReference>
<evidence type="ECO:0000313" key="2">
    <source>
        <dbReference type="Proteomes" id="UP000887574"/>
    </source>
</evidence>
<keyword evidence="1" id="KW-1133">Transmembrane helix</keyword>
<keyword evidence="1" id="KW-0812">Transmembrane</keyword>
<keyword evidence="2" id="KW-1185">Reference proteome</keyword>
<accession>A0A915DZ45</accession>
<protein>
    <submittedName>
        <fullName evidence="3">Uncharacterized protein</fullName>
    </submittedName>
</protein>
<dbReference type="InterPro" id="IPR036259">
    <property type="entry name" value="MFS_trans_sf"/>
</dbReference>